<evidence type="ECO:0000256" key="2">
    <source>
        <dbReference type="ARBA" id="ARBA00023242"/>
    </source>
</evidence>
<name>A0A370THX2_9HELO</name>
<feature type="domain" description="Zn(2)-C6 fungal-type" evidence="4">
    <location>
        <begin position="43"/>
        <end position="73"/>
    </location>
</feature>
<dbReference type="CDD" id="cd00067">
    <property type="entry name" value="GAL4"/>
    <property type="match status" value="1"/>
</dbReference>
<dbReference type="GO" id="GO:0005634">
    <property type="term" value="C:nucleus"/>
    <property type="evidence" value="ECO:0007669"/>
    <property type="project" value="UniProtKB-SubCell"/>
</dbReference>
<dbReference type="Proteomes" id="UP000254866">
    <property type="component" value="Unassembled WGS sequence"/>
</dbReference>
<dbReference type="Gene3D" id="4.10.240.10">
    <property type="entry name" value="Zn(2)-C6 fungal-type DNA-binding domain"/>
    <property type="match status" value="1"/>
</dbReference>
<feature type="region of interest" description="Disordered" evidence="3">
    <location>
        <begin position="1"/>
        <end position="36"/>
    </location>
</feature>
<dbReference type="PROSITE" id="PS50048">
    <property type="entry name" value="ZN2_CY6_FUNGAL_2"/>
    <property type="match status" value="1"/>
</dbReference>
<keyword evidence="6" id="KW-1185">Reference proteome</keyword>
<dbReference type="SMART" id="SM00066">
    <property type="entry name" value="GAL4"/>
    <property type="match status" value="1"/>
</dbReference>
<evidence type="ECO:0000313" key="5">
    <source>
        <dbReference type="EMBL" id="RDL34802.1"/>
    </source>
</evidence>
<dbReference type="GO" id="GO:0045944">
    <property type="term" value="P:positive regulation of transcription by RNA polymerase II"/>
    <property type="evidence" value="ECO:0007669"/>
    <property type="project" value="TreeGrafter"/>
</dbReference>
<dbReference type="RefSeq" id="XP_031867784.1">
    <property type="nucleotide sequence ID" value="XM_032016553.1"/>
</dbReference>
<proteinExistence type="predicted"/>
<dbReference type="PANTHER" id="PTHR37534">
    <property type="entry name" value="TRANSCRIPTIONAL ACTIVATOR PROTEIN UGA3"/>
    <property type="match status" value="1"/>
</dbReference>
<evidence type="ECO:0000256" key="1">
    <source>
        <dbReference type="ARBA" id="ARBA00004123"/>
    </source>
</evidence>
<dbReference type="GeneID" id="43600779"/>
<dbReference type="Pfam" id="PF00172">
    <property type="entry name" value="Zn_clus"/>
    <property type="match status" value="1"/>
</dbReference>
<dbReference type="Pfam" id="PF11951">
    <property type="entry name" value="Fungal_trans_2"/>
    <property type="match status" value="1"/>
</dbReference>
<reference evidence="5 6" key="1">
    <citation type="journal article" date="2018" name="IMA Fungus">
        <title>IMA Genome-F 9: Draft genome sequence of Annulohypoxylon stygium, Aspergillus mulundensis, Berkeleyomyces basicola (syn. Thielaviopsis basicola), Ceratocystis smalleyi, two Cercospora beticola strains, Coleophoma cylindrospora, Fusarium fracticaudum, Phialophora cf. hyalina, and Morchella septimelata.</title>
        <authorList>
            <person name="Wingfield B.D."/>
            <person name="Bills G.F."/>
            <person name="Dong Y."/>
            <person name="Huang W."/>
            <person name="Nel W.J."/>
            <person name="Swalarsk-Parry B.S."/>
            <person name="Vaghefi N."/>
            <person name="Wilken P.M."/>
            <person name="An Z."/>
            <person name="de Beer Z.W."/>
            <person name="De Vos L."/>
            <person name="Chen L."/>
            <person name="Duong T.A."/>
            <person name="Gao Y."/>
            <person name="Hammerbacher A."/>
            <person name="Kikkert J.R."/>
            <person name="Li Y."/>
            <person name="Li H."/>
            <person name="Li K."/>
            <person name="Li Q."/>
            <person name="Liu X."/>
            <person name="Ma X."/>
            <person name="Naidoo K."/>
            <person name="Pethybridge S.J."/>
            <person name="Sun J."/>
            <person name="Steenkamp E.T."/>
            <person name="van der Nest M.A."/>
            <person name="van Wyk S."/>
            <person name="Wingfield M.J."/>
            <person name="Xiong C."/>
            <person name="Yue Q."/>
            <person name="Zhang X."/>
        </authorList>
    </citation>
    <scope>NUCLEOTIDE SEQUENCE [LARGE SCALE GENOMIC DNA]</scope>
    <source>
        <strain evidence="5 6">BP 5553</strain>
    </source>
</reference>
<organism evidence="5 6">
    <name type="scientific">Venustampulla echinocandica</name>
    <dbReference type="NCBI Taxonomy" id="2656787"/>
    <lineage>
        <taxon>Eukaryota</taxon>
        <taxon>Fungi</taxon>
        <taxon>Dikarya</taxon>
        <taxon>Ascomycota</taxon>
        <taxon>Pezizomycotina</taxon>
        <taxon>Leotiomycetes</taxon>
        <taxon>Helotiales</taxon>
        <taxon>Pleuroascaceae</taxon>
        <taxon>Venustampulla</taxon>
    </lineage>
</organism>
<dbReference type="GO" id="GO:0000976">
    <property type="term" value="F:transcription cis-regulatory region binding"/>
    <property type="evidence" value="ECO:0007669"/>
    <property type="project" value="TreeGrafter"/>
</dbReference>
<dbReference type="PROSITE" id="PS00463">
    <property type="entry name" value="ZN2_CY6_FUNGAL_1"/>
    <property type="match status" value="1"/>
</dbReference>
<dbReference type="SUPFAM" id="SSF57701">
    <property type="entry name" value="Zn2/Cys6 DNA-binding domain"/>
    <property type="match status" value="1"/>
</dbReference>
<evidence type="ECO:0000313" key="6">
    <source>
        <dbReference type="Proteomes" id="UP000254866"/>
    </source>
</evidence>
<dbReference type="InterPro" id="IPR036864">
    <property type="entry name" value="Zn2-C6_fun-type_DNA-bd_sf"/>
</dbReference>
<dbReference type="InterPro" id="IPR021858">
    <property type="entry name" value="Fun_TF"/>
</dbReference>
<gene>
    <name evidence="5" type="ORF">BP5553_07930</name>
</gene>
<accession>A0A370THX2</accession>
<feature type="compositionally biased region" description="Polar residues" evidence="3">
    <location>
        <begin position="1"/>
        <end position="13"/>
    </location>
</feature>
<dbReference type="PANTHER" id="PTHR37534:SF3">
    <property type="entry name" value="ZN(II)2CYS6 TRANSCRIPTION FACTOR (EUROFUNG)"/>
    <property type="match status" value="1"/>
</dbReference>
<dbReference type="AlphaFoldDB" id="A0A370THX2"/>
<dbReference type="STRING" id="2656787.A0A370THX2"/>
<dbReference type="GO" id="GO:0000981">
    <property type="term" value="F:DNA-binding transcription factor activity, RNA polymerase II-specific"/>
    <property type="evidence" value="ECO:0007669"/>
    <property type="project" value="InterPro"/>
</dbReference>
<feature type="compositionally biased region" description="Basic and acidic residues" evidence="3">
    <location>
        <begin position="14"/>
        <end position="24"/>
    </location>
</feature>
<protein>
    <recommendedName>
        <fullName evidence="4">Zn(2)-C6 fungal-type domain-containing protein</fullName>
    </recommendedName>
</protein>
<evidence type="ECO:0000259" key="4">
    <source>
        <dbReference type="PROSITE" id="PS50048"/>
    </source>
</evidence>
<dbReference type="EMBL" id="NPIC01000007">
    <property type="protein sequence ID" value="RDL34802.1"/>
    <property type="molecule type" value="Genomic_DNA"/>
</dbReference>
<comment type="caution">
    <text evidence="5">The sequence shown here is derived from an EMBL/GenBank/DDBJ whole genome shotgun (WGS) entry which is preliminary data.</text>
</comment>
<keyword evidence="2" id="KW-0539">Nucleus</keyword>
<sequence length="629" mass="71308">MADQNPTEPNQSLDSRHELQESRKRPGNSSSNARYPRKRSLKACHVCRARKTKCDNVRPACGFCASVKISCSYDDLEKDHSAFDPASLEILRQLGQILNSQDDLLHVIRSVAVSQSQHTASALSPSAANNIPIHSVNNALSWDSNGAVQHQDPFIDNDWFGQQPDSAATTPAASTGVAAVQWFGLLAKDASRETFQDADVEPGLEGGFLDPLNDQYKDDATPLQRATKIIDSQPPEKDLVIDREEDMWQAQESISLLEREQILFENFLHRISSWLDLFDTARTFSTIVPHLAARNAGLLNAILALSSCHQSLDETIPLGERADLNIALQYYYQTLHYVQKAMRYSTYQNSRELMATTLIISTYEMLRGSRKDWQQHLQGVYWILRSRQIEVETSSLESTTWWAWLRQDIWVAFRERRRTYSTWIPKKSCSELSNHELASRAVWILAQVINFCAVDLAVEETEGMIIGRLGWAKALKKILQEWESCLTIEFSELPAMSRRGNEVFKPRLIHPQCFGLAMQIHHISRILICAHEPSPGGMTNFMNRQKTIQDSIEVVCGIGTIITEDASSMLSSQCLFIAGKFLQNPQQRSRVLEMLDSCRNRCGWPTPSLSSELEQFWASTNKAWWDLQS</sequence>
<comment type="subcellular location">
    <subcellularLocation>
        <location evidence="1">Nucleus</location>
    </subcellularLocation>
</comment>
<dbReference type="InterPro" id="IPR001138">
    <property type="entry name" value="Zn2Cys6_DnaBD"/>
</dbReference>
<evidence type="ECO:0000256" key="3">
    <source>
        <dbReference type="SAM" id="MobiDB-lite"/>
    </source>
</evidence>
<dbReference type="GO" id="GO:0008270">
    <property type="term" value="F:zinc ion binding"/>
    <property type="evidence" value="ECO:0007669"/>
    <property type="project" value="InterPro"/>
</dbReference>
<dbReference type="OrthoDB" id="5319341at2759"/>